<dbReference type="Gene3D" id="3.40.50.880">
    <property type="match status" value="1"/>
</dbReference>
<protein>
    <submittedName>
        <fullName evidence="4">Helix-turn-helix domain-containing protein</fullName>
    </submittedName>
</protein>
<accession>A0A5C1HXJ5</accession>
<dbReference type="SMART" id="SM00342">
    <property type="entry name" value="HTH_ARAC"/>
    <property type="match status" value="1"/>
</dbReference>
<reference evidence="4" key="1">
    <citation type="submission" date="2019-08" db="EMBL/GenBank/DDBJ databases">
        <title>Comparative genome analysis confer to the adaptation heavy metal polluted environment.</title>
        <authorList>
            <person name="Li Y."/>
        </authorList>
    </citation>
    <scope>NUCLEOTIDE SEQUENCE [LARGE SCALE GENOMIC DNA]</scope>
    <source>
        <strain evidence="4">P1</strain>
    </source>
</reference>
<dbReference type="PANTHER" id="PTHR43130:SF3">
    <property type="entry name" value="HTH-TYPE TRANSCRIPTIONAL REGULATOR RV1931C"/>
    <property type="match status" value="1"/>
</dbReference>
<feature type="domain" description="HTH araC/xylS-type" evidence="3">
    <location>
        <begin position="231"/>
        <end position="329"/>
    </location>
</feature>
<keyword evidence="5" id="KW-1185">Reference proteome</keyword>
<name>A0A5C1HXJ5_9SPHI</name>
<dbReference type="Pfam" id="PF12833">
    <property type="entry name" value="HTH_18"/>
    <property type="match status" value="1"/>
</dbReference>
<dbReference type="PROSITE" id="PS01124">
    <property type="entry name" value="HTH_ARAC_FAMILY_2"/>
    <property type="match status" value="1"/>
</dbReference>
<dbReference type="InterPro" id="IPR002818">
    <property type="entry name" value="DJ-1/PfpI"/>
</dbReference>
<dbReference type="PANTHER" id="PTHR43130">
    <property type="entry name" value="ARAC-FAMILY TRANSCRIPTIONAL REGULATOR"/>
    <property type="match status" value="1"/>
</dbReference>
<dbReference type="GO" id="GO:0003700">
    <property type="term" value="F:DNA-binding transcription factor activity"/>
    <property type="evidence" value="ECO:0007669"/>
    <property type="project" value="InterPro"/>
</dbReference>
<dbReference type="Pfam" id="PF01965">
    <property type="entry name" value="DJ-1_PfpI"/>
    <property type="match status" value="1"/>
</dbReference>
<evidence type="ECO:0000313" key="5">
    <source>
        <dbReference type="Proteomes" id="UP000251402"/>
    </source>
</evidence>
<proteinExistence type="predicted"/>
<dbReference type="RefSeq" id="WP_112566180.1">
    <property type="nucleotide sequence ID" value="NZ_CP043450.1"/>
</dbReference>
<organism evidence="4 5">
    <name type="scientific">Mucilaginibacter rubeus</name>
    <dbReference type="NCBI Taxonomy" id="2027860"/>
    <lineage>
        <taxon>Bacteria</taxon>
        <taxon>Pseudomonadati</taxon>
        <taxon>Bacteroidota</taxon>
        <taxon>Sphingobacteriia</taxon>
        <taxon>Sphingobacteriales</taxon>
        <taxon>Sphingobacteriaceae</taxon>
        <taxon>Mucilaginibacter</taxon>
    </lineage>
</organism>
<dbReference type="SUPFAM" id="SSF46689">
    <property type="entry name" value="Homeodomain-like"/>
    <property type="match status" value="2"/>
</dbReference>
<dbReference type="Gene3D" id="1.10.10.60">
    <property type="entry name" value="Homeodomain-like"/>
    <property type="match status" value="1"/>
</dbReference>
<sequence>MEEANGQPDKKLIVIVAMTGNMLLNFCGPADVFINADRCLENCDILDGYDVKVVAPTSNKKLDTAARMSINCELSVADIQGSIDTLIIAGNDSREASQPGLNEFYDWLATRNEYNTRRIASICGGAFVLAKAGILNGRKATTHWQASERLSKAYPDIEVNVNPFFTRDGHVYTSAGVSSGIDLSLALVEQDYNKDIAISVARKLVFYLSRPGFQSQFGSLLPIYEREHIGQRTQNWIAGHLNEKMEVNQIAEQMNMSTRNFTRVFHRETGMPPAKFVEKLRVEAARKYLEDSDTPLERIAELCGLGGLVSMRRIFLRHLNTTPSDYRRAFRTSLRDSGIESLIASEARLADII</sequence>
<dbReference type="CDD" id="cd03137">
    <property type="entry name" value="GATase1_AraC_1"/>
    <property type="match status" value="1"/>
</dbReference>
<keyword evidence="1" id="KW-0805">Transcription regulation</keyword>
<dbReference type="AlphaFoldDB" id="A0A5C1HXJ5"/>
<dbReference type="OrthoDB" id="9803764at2"/>
<dbReference type="InterPro" id="IPR009057">
    <property type="entry name" value="Homeodomain-like_sf"/>
</dbReference>
<evidence type="ECO:0000259" key="3">
    <source>
        <dbReference type="PROSITE" id="PS01124"/>
    </source>
</evidence>
<dbReference type="InterPro" id="IPR052158">
    <property type="entry name" value="INH-QAR"/>
</dbReference>
<dbReference type="InterPro" id="IPR029062">
    <property type="entry name" value="Class_I_gatase-like"/>
</dbReference>
<dbReference type="EMBL" id="CP043450">
    <property type="protein sequence ID" value="QEM10617.1"/>
    <property type="molecule type" value="Genomic_DNA"/>
</dbReference>
<evidence type="ECO:0000313" key="4">
    <source>
        <dbReference type="EMBL" id="QEM10617.1"/>
    </source>
</evidence>
<dbReference type="SUPFAM" id="SSF52317">
    <property type="entry name" value="Class I glutamine amidotransferase-like"/>
    <property type="match status" value="1"/>
</dbReference>
<evidence type="ECO:0000256" key="1">
    <source>
        <dbReference type="ARBA" id="ARBA00023015"/>
    </source>
</evidence>
<dbReference type="KEGG" id="mrub:DEO27_011495"/>
<dbReference type="Proteomes" id="UP000251402">
    <property type="component" value="Chromosome"/>
</dbReference>
<keyword evidence="2" id="KW-0804">Transcription</keyword>
<dbReference type="InterPro" id="IPR018060">
    <property type="entry name" value="HTH_AraC"/>
</dbReference>
<evidence type="ECO:0000256" key="2">
    <source>
        <dbReference type="ARBA" id="ARBA00023163"/>
    </source>
</evidence>
<gene>
    <name evidence="4" type="ORF">DEO27_011495</name>
</gene>
<dbReference type="GO" id="GO:0043565">
    <property type="term" value="F:sequence-specific DNA binding"/>
    <property type="evidence" value="ECO:0007669"/>
    <property type="project" value="InterPro"/>
</dbReference>